<name>A0ABP7RDX2_9BACT</name>
<dbReference type="Gene3D" id="2.30.40.10">
    <property type="entry name" value="Urease, subunit C, domain 1"/>
    <property type="match status" value="1"/>
</dbReference>
<keyword evidence="3" id="KW-0862">Zinc</keyword>
<reference evidence="8" key="1">
    <citation type="journal article" date="2019" name="Int. J. Syst. Evol. Microbiol.">
        <title>The Global Catalogue of Microorganisms (GCM) 10K type strain sequencing project: providing services to taxonomists for standard genome sequencing and annotation.</title>
        <authorList>
            <consortium name="The Broad Institute Genomics Platform"/>
            <consortium name="The Broad Institute Genome Sequencing Center for Infectious Disease"/>
            <person name="Wu L."/>
            <person name="Ma J."/>
        </authorList>
    </citation>
    <scope>NUCLEOTIDE SEQUENCE [LARGE SCALE GENOMIC DNA]</scope>
    <source>
        <strain evidence="8">JCM 17224</strain>
    </source>
</reference>
<proteinExistence type="predicted"/>
<feature type="domain" description="Aminodeoxyfutalosine deaminase/Imidazolonepropionase-like composite" evidence="6">
    <location>
        <begin position="48"/>
        <end position="69"/>
    </location>
</feature>
<comment type="caution">
    <text evidence="7">The sequence shown here is derived from an EMBL/GenBank/DDBJ whole genome shotgun (WGS) entry which is preliminary data.</text>
</comment>
<keyword evidence="4" id="KW-0732">Signal</keyword>
<protein>
    <submittedName>
        <fullName evidence="7">Amidohydrolase</fullName>
    </submittedName>
</protein>
<dbReference type="InterPro" id="IPR013108">
    <property type="entry name" value="Amidohydro_3"/>
</dbReference>
<dbReference type="SUPFAM" id="SSF51556">
    <property type="entry name" value="Metallo-dependent hydrolases"/>
    <property type="match status" value="1"/>
</dbReference>
<sequence>MTSPLRSWLLLGLLGFFGCQSASRQPADLLVYNATVYTVDSTFSTAPAFAVHDGRFVAVGTAEELRQQFTARQEVDAQGQFVYPGFYDAHCHFYRYALGLRDADLTGTTSWAAVVQKLQQQRRQFPRAAWLTGRGWDQNDWAIKQFPTKDTLDKLFPDVPVFIIRVDGHAALVNQNALDLAGITLKTPIRGGVITRNGQGRLTGLLVDNAVDLVAAKIPEPTAAEAEAALLQAQQRCLAVGLTSLADAGLDKPNIDQLAALQQQGKLKLRLYAMLNPTKANKDFYFRNGPVFTDRLTINSFKVYADGALGSRGACLVEPYADQPKETGFLLSTEKEYRALAREIAASKFQMNTHAIGDSANRIILNIYGEALRGRKDRRWRIEHAQVVTPADMGKFGQFGIVPSVQPTHATSDMYWAGERLGAARLKTAYAYEELRQQYGQVAIGSDFPVEDINPLFGFHSAVARQDARNFPTGGFQPDNALSRPDALRGMTTWAAHAAFEDKQKGRIKPGMAADFVILDTDLLQAPAPRLRGAKVQQTWIAGEKVFSIKN</sequence>
<dbReference type="Pfam" id="PF07969">
    <property type="entry name" value="Amidohydro_3"/>
    <property type="match status" value="1"/>
</dbReference>
<dbReference type="Gene3D" id="3.10.310.70">
    <property type="match status" value="1"/>
</dbReference>
<dbReference type="PANTHER" id="PTHR22642">
    <property type="entry name" value="IMIDAZOLONEPROPIONASE"/>
    <property type="match status" value="1"/>
</dbReference>
<dbReference type="Gene3D" id="3.20.20.140">
    <property type="entry name" value="Metal-dependent hydrolases"/>
    <property type="match status" value="1"/>
</dbReference>
<evidence type="ECO:0000256" key="2">
    <source>
        <dbReference type="ARBA" id="ARBA00022801"/>
    </source>
</evidence>
<evidence type="ECO:0000259" key="5">
    <source>
        <dbReference type="Pfam" id="PF07969"/>
    </source>
</evidence>
<keyword evidence="8" id="KW-1185">Reference proteome</keyword>
<dbReference type="InterPro" id="IPR032466">
    <property type="entry name" value="Metal_Hydrolase"/>
</dbReference>
<dbReference type="PANTHER" id="PTHR22642:SF2">
    <property type="entry name" value="PROTEIN LONG AFTER FAR-RED 3"/>
    <property type="match status" value="1"/>
</dbReference>
<feature type="domain" description="Amidohydrolase 3" evidence="5">
    <location>
        <begin position="73"/>
        <end position="547"/>
    </location>
</feature>
<dbReference type="PROSITE" id="PS51257">
    <property type="entry name" value="PROKAR_LIPOPROTEIN"/>
    <property type="match status" value="1"/>
</dbReference>
<evidence type="ECO:0000256" key="3">
    <source>
        <dbReference type="ARBA" id="ARBA00022833"/>
    </source>
</evidence>
<keyword evidence="2" id="KW-0378">Hydrolase</keyword>
<feature type="signal peptide" evidence="4">
    <location>
        <begin position="1"/>
        <end position="22"/>
    </location>
</feature>
<accession>A0ABP7RDX2</accession>
<dbReference type="CDD" id="cd01300">
    <property type="entry name" value="YtcJ_like"/>
    <property type="match status" value="1"/>
</dbReference>
<dbReference type="RefSeq" id="WP_345070545.1">
    <property type="nucleotide sequence ID" value="NZ_BAABDJ010000002.1"/>
</dbReference>
<gene>
    <name evidence="7" type="ORF">GCM10022408_03320</name>
</gene>
<dbReference type="Proteomes" id="UP001500567">
    <property type="component" value="Unassembled WGS sequence"/>
</dbReference>
<dbReference type="EMBL" id="BAABDJ010000002">
    <property type="protein sequence ID" value="GAA3996075.1"/>
    <property type="molecule type" value="Genomic_DNA"/>
</dbReference>
<dbReference type="InterPro" id="IPR033932">
    <property type="entry name" value="YtcJ-like"/>
</dbReference>
<dbReference type="SUPFAM" id="SSF51338">
    <property type="entry name" value="Composite domain of metallo-dependent hydrolases"/>
    <property type="match status" value="1"/>
</dbReference>
<evidence type="ECO:0000256" key="4">
    <source>
        <dbReference type="SAM" id="SignalP"/>
    </source>
</evidence>
<dbReference type="Pfam" id="PF22039">
    <property type="entry name" value="HUTI_composite_bact"/>
    <property type="match status" value="1"/>
</dbReference>
<evidence type="ECO:0000313" key="8">
    <source>
        <dbReference type="Proteomes" id="UP001500567"/>
    </source>
</evidence>
<evidence type="ECO:0000313" key="7">
    <source>
        <dbReference type="EMBL" id="GAA3996075.1"/>
    </source>
</evidence>
<dbReference type="InterPro" id="IPR054418">
    <property type="entry name" value="MQNX/HUTI_composite_N"/>
</dbReference>
<feature type="chain" id="PRO_5047005121" evidence="4">
    <location>
        <begin position="23"/>
        <end position="551"/>
    </location>
</feature>
<keyword evidence="1" id="KW-0479">Metal-binding</keyword>
<organism evidence="7 8">
    <name type="scientific">Hymenobacter fastidiosus</name>
    <dbReference type="NCBI Taxonomy" id="486264"/>
    <lineage>
        <taxon>Bacteria</taxon>
        <taxon>Pseudomonadati</taxon>
        <taxon>Bacteroidota</taxon>
        <taxon>Cytophagia</taxon>
        <taxon>Cytophagales</taxon>
        <taxon>Hymenobacteraceae</taxon>
        <taxon>Hymenobacter</taxon>
    </lineage>
</organism>
<evidence type="ECO:0000256" key="1">
    <source>
        <dbReference type="ARBA" id="ARBA00022723"/>
    </source>
</evidence>
<dbReference type="InterPro" id="IPR011059">
    <property type="entry name" value="Metal-dep_hydrolase_composite"/>
</dbReference>
<evidence type="ECO:0000259" key="6">
    <source>
        <dbReference type="Pfam" id="PF22039"/>
    </source>
</evidence>